<dbReference type="AlphaFoldDB" id="A0A8H2W2K7"/>
<dbReference type="Proteomes" id="UP000624404">
    <property type="component" value="Unassembled WGS sequence"/>
</dbReference>
<dbReference type="EMBL" id="CAJHIA010000036">
    <property type="protein sequence ID" value="CAD6451682.1"/>
    <property type="molecule type" value="Genomic_DNA"/>
</dbReference>
<organism evidence="2 3">
    <name type="scientific">Sclerotinia trifoliorum</name>
    <dbReference type="NCBI Taxonomy" id="28548"/>
    <lineage>
        <taxon>Eukaryota</taxon>
        <taxon>Fungi</taxon>
        <taxon>Dikarya</taxon>
        <taxon>Ascomycota</taxon>
        <taxon>Pezizomycotina</taxon>
        <taxon>Leotiomycetes</taxon>
        <taxon>Helotiales</taxon>
        <taxon>Sclerotiniaceae</taxon>
        <taxon>Sclerotinia</taxon>
    </lineage>
</organism>
<gene>
    <name evidence="2" type="ORF">SCLTRI_LOCUS9590</name>
</gene>
<protein>
    <submittedName>
        <fullName evidence="2">Dc7e27fd-cc52-4829-af5b-f21791d23f40</fullName>
    </submittedName>
</protein>
<proteinExistence type="predicted"/>
<evidence type="ECO:0000313" key="3">
    <source>
        <dbReference type="Proteomes" id="UP000624404"/>
    </source>
</evidence>
<name>A0A8H2W2K7_9HELO</name>
<reference evidence="2" key="1">
    <citation type="submission" date="2020-10" db="EMBL/GenBank/DDBJ databases">
        <authorList>
            <person name="Kusch S."/>
        </authorList>
    </citation>
    <scope>NUCLEOTIDE SEQUENCE</scope>
    <source>
        <strain evidence="2">SwB9</strain>
    </source>
</reference>
<feature type="compositionally biased region" description="Polar residues" evidence="1">
    <location>
        <begin position="25"/>
        <end position="48"/>
    </location>
</feature>
<feature type="compositionally biased region" description="Basic and acidic residues" evidence="1">
    <location>
        <begin position="1"/>
        <end position="19"/>
    </location>
</feature>
<keyword evidence="3" id="KW-1185">Reference proteome</keyword>
<sequence>MTESEAWRFEFHGENENKKKDRTRSVSPCSQEPVASQSPTIEDQSQSDSTEKEPSHQCRDTLLSKNCLMRLQNGFLYHKDMTIITDATKRQMEHNQTPMVEVVLSESPQRPSNVPYVHWEDEAAVDRCIEEYHVFLHVHSCFLILSRAPNNRQFWEVKK</sequence>
<evidence type="ECO:0000313" key="2">
    <source>
        <dbReference type="EMBL" id="CAD6451682.1"/>
    </source>
</evidence>
<comment type="caution">
    <text evidence="2">The sequence shown here is derived from an EMBL/GenBank/DDBJ whole genome shotgun (WGS) entry which is preliminary data.</text>
</comment>
<feature type="region of interest" description="Disordered" evidence="1">
    <location>
        <begin position="1"/>
        <end position="57"/>
    </location>
</feature>
<dbReference type="OrthoDB" id="10345860at2759"/>
<evidence type="ECO:0000256" key="1">
    <source>
        <dbReference type="SAM" id="MobiDB-lite"/>
    </source>
</evidence>
<accession>A0A8H2W2K7</accession>